<comment type="caution">
    <text evidence="4">The sequence shown here is derived from an EMBL/GenBank/DDBJ whole genome shotgun (WGS) entry which is preliminary data.</text>
</comment>
<dbReference type="PANTHER" id="PTHR33867:SF1">
    <property type="entry name" value="RIBOSOME MATURATION FACTOR RIMP"/>
    <property type="match status" value="1"/>
</dbReference>
<reference evidence="4" key="1">
    <citation type="submission" date="2021-06" db="EMBL/GenBank/DDBJ databases">
        <authorList>
            <person name="Huq M.A."/>
        </authorList>
    </citation>
    <scope>NUCLEOTIDE SEQUENCE</scope>
    <source>
        <strain evidence="4">MAH-26</strain>
    </source>
</reference>
<dbReference type="Pfam" id="PF02576">
    <property type="entry name" value="RimP_N"/>
    <property type="match status" value="1"/>
</dbReference>
<dbReference type="GO" id="GO:0000028">
    <property type="term" value="P:ribosomal small subunit assembly"/>
    <property type="evidence" value="ECO:0007669"/>
    <property type="project" value="TreeGrafter"/>
</dbReference>
<comment type="similarity">
    <text evidence="1">Belongs to the RimP family.</text>
</comment>
<dbReference type="InterPro" id="IPR028989">
    <property type="entry name" value="RimP_N"/>
</dbReference>
<dbReference type="AlphaFoldDB" id="A0A9E2S6Z0"/>
<dbReference type="InterPro" id="IPR003728">
    <property type="entry name" value="Ribosome_maturation_RimP"/>
</dbReference>
<evidence type="ECO:0000313" key="4">
    <source>
        <dbReference type="EMBL" id="MBV4357728.1"/>
    </source>
</evidence>
<evidence type="ECO:0000256" key="1">
    <source>
        <dbReference type="HAMAP-Rule" id="MF_01077"/>
    </source>
</evidence>
<sequence>MANEEKLNPITQMMEGLLQEDPSVFLVEVRIKPTNNIKVFLDADAGISIERCVFFNRKLYKLIEEAALFPEGDFSLEVSSPGLDEPLKLRRQYQKNIGRQVEVTFNDGTKLEGKLLAVNENDLLLEETKGKNKKKEQVIHALAFNNIKTTKIQVVF</sequence>
<dbReference type="PANTHER" id="PTHR33867">
    <property type="entry name" value="RIBOSOME MATURATION FACTOR RIMP"/>
    <property type="match status" value="1"/>
</dbReference>
<dbReference type="GO" id="GO:0006412">
    <property type="term" value="P:translation"/>
    <property type="evidence" value="ECO:0007669"/>
    <property type="project" value="TreeGrafter"/>
</dbReference>
<evidence type="ECO:0000313" key="5">
    <source>
        <dbReference type="Proteomes" id="UP000812270"/>
    </source>
</evidence>
<comment type="subcellular location">
    <subcellularLocation>
        <location evidence="1">Cytoplasm</location>
    </subcellularLocation>
</comment>
<evidence type="ECO:0000259" key="2">
    <source>
        <dbReference type="Pfam" id="PF02576"/>
    </source>
</evidence>
<proteinExistence type="inferred from homology"/>
<evidence type="ECO:0000259" key="3">
    <source>
        <dbReference type="Pfam" id="PF17384"/>
    </source>
</evidence>
<dbReference type="CDD" id="cd01734">
    <property type="entry name" value="YlxS_C"/>
    <property type="match status" value="1"/>
</dbReference>
<keyword evidence="1" id="KW-0690">Ribosome biogenesis</keyword>
<dbReference type="Proteomes" id="UP000812270">
    <property type="component" value="Unassembled WGS sequence"/>
</dbReference>
<keyword evidence="1" id="KW-0963">Cytoplasm</keyword>
<comment type="function">
    <text evidence="1">Required for maturation of 30S ribosomal subunits.</text>
</comment>
<dbReference type="RefSeq" id="WP_217791387.1">
    <property type="nucleotide sequence ID" value="NZ_JAHSPG010000008.1"/>
</dbReference>
<dbReference type="InterPro" id="IPR028998">
    <property type="entry name" value="RimP_C"/>
</dbReference>
<feature type="domain" description="Ribosome maturation factor RimP N-terminal" evidence="2">
    <location>
        <begin position="26"/>
        <end position="84"/>
    </location>
</feature>
<dbReference type="Pfam" id="PF17384">
    <property type="entry name" value="DUF150_C"/>
    <property type="match status" value="1"/>
</dbReference>
<accession>A0A9E2S6Z0</accession>
<keyword evidence="5" id="KW-1185">Reference proteome</keyword>
<dbReference type="EMBL" id="JAHSPG010000008">
    <property type="protein sequence ID" value="MBV4357728.1"/>
    <property type="molecule type" value="Genomic_DNA"/>
</dbReference>
<gene>
    <name evidence="1" type="primary">rimP</name>
    <name evidence="4" type="ORF">KTO63_11260</name>
</gene>
<feature type="domain" description="Ribosome maturation factor RimP C-terminal" evidence="3">
    <location>
        <begin position="87"/>
        <end position="156"/>
    </location>
</feature>
<name>A0A9E2S6Z0_9BACT</name>
<protein>
    <recommendedName>
        <fullName evidence="1">Ribosome maturation factor RimP</fullName>
    </recommendedName>
</protein>
<dbReference type="GO" id="GO:0005829">
    <property type="term" value="C:cytosol"/>
    <property type="evidence" value="ECO:0007669"/>
    <property type="project" value="TreeGrafter"/>
</dbReference>
<organism evidence="4 5">
    <name type="scientific">Pinibacter aurantiacus</name>
    <dbReference type="NCBI Taxonomy" id="2851599"/>
    <lineage>
        <taxon>Bacteria</taxon>
        <taxon>Pseudomonadati</taxon>
        <taxon>Bacteroidota</taxon>
        <taxon>Chitinophagia</taxon>
        <taxon>Chitinophagales</taxon>
        <taxon>Chitinophagaceae</taxon>
        <taxon>Pinibacter</taxon>
    </lineage>
</organism>
<dbReference type="HAMAP" id="MF_01077">
    <property type="entry name" value="RimP"/>
    <property type="match status" value="1"/>
</dbReference>